<dbReference type="CDD" id="cd13751">
    <property type="entry name" value="TGF_beta_GDF8_like"/>
    <property type="match status" value="1"/>
</dbReference>
<keyword evidence="4 6" id="KW-0339">Growth factor</keyword>
<dbReference type="SUPFAM" id="SSF57501">
    <property type="entry name" value="Cystine-knot cytokines"/>
    <property type="match status" value="1"/>
</dbReference>
<dbReference type="InterPro" id="IPR001111">
    <property type="entry name" value="TGF-b_propeptide"/>
</dbReference>
<comment type="subcellular location">
    <subcellularLocation>
        <location evidence="1">Secreted</location>
    </subcellularLocation>
</comment>
<dbReference type="InterPro" id="IPR029034">
    <property type="entry name" value="Cystine-knot_cytokine"/>
</dbReference>
<comment type="similarity">
    <text evidence="2 6">Belongs to the TGF-beta family.</text>
</comment>
<feature type="domain" description="TGF-beta family profile" evidence="7">
    <location>
        <begin position="269"/>
        <end position="379"/>
    </location>
</feature>
<dbReference type="InterPro" id="IPR001839">
    <property type="entry name" value="TGF-b_C"/>
</dbReference>
<dbReference type="SMART" id="SM00204">
    <property type="entry name" value="TGFB"/>
    <property type="match status" value="1"/>
</dbReference>
<protein>
    <recommendedName>
        <fullName evidence="7">TGF-beta family profile domain-containing protein</fullName>
    </recommendedName>
</protein>
<organism evidence="8 9">
    <name type="scientific">Elysia crispata</name>
    <name type="common">lettuce slug</name>
    <dbReference type="NCBI Taxonomy" id="231223"/>
    <lineage>
        <taxon>Eukaryota</taxon>
        <taxon>Metazoa</taxon>
        <taxon>Spiralia</taxon>
        <taxon>Lophotrochozoa</taxon>
        <taxon>Mollusca</taxon>
        <taxon>Gastropoda</taxon>
        <taxon>Heterobranchia</taxon>
        <taxon>Euthyneura</taxon>
        <taxon>Panpulmonata</taxon>
        <taxon>Sacoglossa</taxon>
        <taxon>Placobranchoidea</taxon>
        <taxon>Plakobranchidae</taxon>
        <taxon>Elysia</taxon>
    </lineage>
</organism>
<evidence type="ECO:0000313" key="8">
    <source>
        <dbReference type="EMBL" id="KAK3802188.1"/>
    </source>
</evidence>
<evidence type="ECO:0000256" key="4">
    <source>
        <dbReference type="ARBA" id="ARBA00023030"/>
    </source>
</evidence>
<keyword evidence="3" id="KW-0964">Secreted</keyword>
<dbReference type="PANTHER" id="PTHR11848">
    <property type="entry name" value="TGF-BETA FAMILY"/>
    <property type="match status" value="1"/>
</dbReference>
<dbReference type="Pfam" id="PF00688">
    <property type="entry name" value="TGFb_propeptide"/>
    <property type="match status" value="1"/>
</dbReference>
<reference evidence="8" key="1">
    <citation type="journal article" date="2023" name="G3 (Bethesda)">
        <title>A reference genome for the long-term kleptoplast-retaining sea slug Elysia crispata morphotype clarki.</title>
        <authorList>
            <person name="Eastman K.E."/>
            <person name="Pendleton A.L."/>
            <person name="Shaikh M.A."/>
            <person name="Suttiyut T."/>
            <person name="Ogas R."/>
            <person name="Tomko P."/>
            <person name="Gavelis G."/>
            <person name="Widhalm J.R."/>
            <person name="Wisecaver J.H."/>
        </authorList>
    </citation>
    <scope>NUCLEOTIDE SEQUENCE</scope>
    <source>
        <strain evidence="8">ECLA1</strain>
    </source>
</reference>
<evidence type="ECO:0000256" key="6">
    <source>
        <dbReference type="RuleBase" id="RU000354"/>
    </source>
</evidence>
<keyword evidence="5" id="KW-1015">Disulfide bond</keyword>
<keyword evidence="9" id="KW-1185">Reference proteome</keyword>
<dbReference type="PROSITE" id="PS51362">
    <property type="entry name" value="TGF_BETA_2"/>
    <property type="match status" value="1"/>
</dbReference>
<gene>
    <name evidence="8" type="ORF">RRG08_004478</name>
</gene>
<dbReference type="Gene3D" id="2.60.120.970">
    <property type="match status" value="1"/>
</dbReference>
<dbReference type="GO" id="GO:0005615">
    <property type="term" value="C:extracellular space"/>
    <property type="evidence" value="ECO:0007669"/>
    <property type="project" value="TreeGrafter"/>
</dbReference>
<dbReference type="GO" id="GO:0008083">
    <property type="term" value="F:growth factor activity"/>
    <property type="evidence" value="ECO:0007669"/>
    <property type="project" value="UniProtKB-KW"/>
</dbReference>
<dbReference type="PANTHER" id="PTHR11848:SF262">
    <property type="entry name" value="LD29161P"/>
    <property type="match status" value="1"/>
</dbReference>
<dbReference type="Gene3D" id="2.10.90.10">
    <property type="entry name" value="Cystine-knot cytokines"/>
    <property type="match status" value="1"/>
</dbReference>
<dbReference type="EMBL" id="JAWDGP010000260">
    <property type="protein sequence ID" value="KAK3802188.1"/>
    <property type="molecule type" value="Genomic_DNA"/>
</dbReference>
<dbReference type="InterPro" id="IPR015615">
    <property type="entry name" value="TGF-beta-rel"/>
</dbReference>
<evidence type="ECO:0000259" key="7">
    <source>
        <dbReference type="PROSITE" id="PS51362"/>
    </source>
</evidence>
<name>A0AAE1B9W6_9GAST</name>
<dbReference type="GO" id="GO:0005125">
    <property type="term" value="F:cytokine activity"/>
    <property type="evidence" value="ECO:0007669"/>
    <property type="project" value="TreeGrafter"/>
</dbReference>
<dbReference type="Pfam" id="PF00019">
    <property type="entry name" value="TGF_beta"/>
    <property type="match status" value="1"/>
</dbReference>
<dbReference type="AlphaFoldDB" id="A0AAE1B9W6"/>
<evidence type="ECO:0000256" key="1">
    <source>
        <dbReference type="ARBA" id="ARBA00004613"/>
    </source>
</evidence>
<comment type="caution">
    <text evidence="8">The sequence shown here is derived from an EMBL/GenBank/DDBJ whole genome shotgun (WGS) entry which is preliminary data.</text>
</comment>
<evidence type="ECO:0000313" key="9">
    <source>
        <dbReference type="Proteomes" id="UP001283361"/>
    </source>
</evidence>
<accession>A0AAE1B9W6</accession>
<sequence>MFSPLCWFYSNLDNLNTRHDPRERSCLIIAHELIYGLGYGTEDFRLAGGECGSQLPKVKQEWPNGKAKPLGMAWANHCSASVLSHECEECFRNANQRRTRQALSSRSTALTDPLTFPDVFSLQQQPAVSEEVNLNISDGVYFTLPTQLKTSKIKRAHLWVYINKPSTPLTRNFVELQVVQIAPETRSSERLVQKPIETKKINIGKKYKPWRQIDFKKVLEFWTKRPEFNFGVQIRALDGNGNNLVVLPPDEEYAPLVMVSLQKDKSHRRHRRSQSLVCTESSHESRCCRYPLEIGFVELGWEWIIAPLYVRADYCSGECHMAMLDATPRSWITQQVEGGGGSCCVPTRMQPLSLLYFDDNQNILYQILQNVMVSKCGCA</sequence>
<evidence type="ECO:0000256" key="5">
    <source>
        <dbReference type="ARBA" id="ARBA00023157"/>
    </source>
</evidence>
<proteinExistence type="inferred from homology"/>
<dbReference type="Proteomes" id="UP001283361">
    <property type="component" value="Unassembled WGS sequence"/>
</dbReference>
<evidence type="ECO:0000256" key="2">
    <source>
        <dbReference type="ARBA" id="ARBA00006656"/>
    </source>
</evidence>
<evidence type="ECO:0000256" key="3">
    <source>
        <dbReference type="ARBA" id="ARBA00022525"/>
    </source>
</evidence>